<gene>
    <name evidence="1" type="ORF">Apa02nite_078560</name>
</gene>
<keyword evidence="2" id="KW-1185">Reference proteome</keyword>
<evidence type="ECO:0000313" key="1">
    <source>
        <dbReference type="EMBL" id="GIE71748.1"/>
    </source>
</evidence>
<dbReference type="Proteomes" id="UP000624709">
    <property type="component" value="Unassembled WGS sequence"/>
</dbReference>
<reference evidence="1 2" key="1">
    <citation type="submission" date="2021-01" db="EMBL/GenBank/DDBJ databases">
        <title>Whole genome shotgun sequence of Actinoplanes palleronii NBRC 14916.</title>
        <authorList>
            <person name="Komaki H."/>
            <person name="Tamura T."/>
        </authorList>
    </citation>
    <scope>NUCLEOTIDE SEQUENCE [LARGE SCALE GENOMIC DNA]</scope>
    <source>
        <strain evidence="1 2">NBRC 14916</strain>
    </source>
</reference>
<sequence>MREHHPVRVWFRPWSMRCSCGCRWFPCPDAATAESPPVTQSLGMPTPDGNGPAACCVPLRVNRHPVTEAERWRSRRR</sequence>
<proteinExistence type="predicted"/>
<comment type="caution">
    <text evidence="1">The sequence shown here is derived from an EMBL/GenBank/DDBJ whole genome shotgun (WGS) entry which is preliminary data.</text>
</comment>
<dbReference type="EMBL" id="BOMS01000131">
    <property type="protein sequence ID" value="GIE71748.1"/>
    <property type="molecule type" value="Genomic_DNA"/>
</dbReference>
<evidence type="ECO:0000313" key="2">
    <source>
        <dbReference type="Proteomes" id="UP000624709"/>
    </source>
</evidence>
<organism evidence="1 2">
    <name type="scientific">Actinoplanes palleronii</name>
    <dbReference type="NCBI Taxonomy" id="113570"/>
    <lineage>
        <taxon>Bacteria</taxon>
        <taxon>Bacillati</taxon>
        <taxon>Actinomycetota</taxon>
        <taxon>Actinomycetes</taxon>
        <taxon>Micromonosporales</taxon>
        <taxon>Micromonosporaceae</taxon>
        <taxon>Actinoplanes</taxon>
    </lineage>
</organism>
<name>A0ABQ4BM79_9ACTN</name>
<accession>A0ABQ4BM79</accession>
<protein>
    <submittedName>
        <fullName evidence="1">Uncharacterized protein</fullName>
    </submittedName>
</protein>